<evidence type="ECO:0000259" key="3">
    <source>
        <dbReference type="Pfam" id="PF11977"/>
    </source>
</evidence>
<keyword evidence="2" id="KW-0472">Membrane</keyword>
<evidence type="ECO:0000256" key="2">
    <source>
        <dbReference type="SAM" id="Phobius"/>
    </source>
</evidence>
<dbReference type="InterPro" id="IPR021869">
    <property type="entry name" value="RNase_Zc3h12_NYN"/>
</dbReference>
<keyword evidence="2" id="KW-1133">Transmembrane helix</keyword>
<protein>
    <recommendedName>
        <fullName evidence="3">RNase NYN domain-containing protein</fullName>
    </recommendedName>
</protein>
<dbReference type="Gene3D" id="3.40.50.11980">
    <property type="match status" value="1"/>
</dbReference>
<comment type="caution">
    <text evidence="4">The sequence shown here is derived from an EMBL/GenBank/DDBJ whole genome shotgun (WGS) entry which is preliminary data.</text>
</comment>
<feature type="domain" description="RNase NYN" evidence="3">
    <location>
        <begin position="55"/>
        <end position="163"/>
    </location>
</feature>
<keyword evidence="5" id="KW-1185">Reference proteome</keyword>
<dbReference type="EMBL" id="AAOT01000014">
    <property type="protein sequence ID" value="EAR51318.1"/>
    <property type="molecule type" value="Genomic_DNA"/>
</dbReference>
<keyword evidence="2" id="KW-0812">Transmembrane</keyword>
<feature type="region of interest" description="Disordered" evidence="1">
    <location>
        <begin position="186"/>
        <end position="207"/>
    </location>
</feature>
<dbReference type="HOGENOM" id="CLU_117578_0_0_5"/>
<feature type="compositionally biased region" description="Basic residues" evidence="1">
    <location>
        <begin position="196"/>
        <end position="207"/>
    </location>
</feature>
<feature type="compositionally biased region" description="Basic and acidic residues" evidence="1">
    <location>
        <begin position="186"/>
        <end position="195"/>
    </location>
</feature>
<evidence type="ECO:0000256" key="1">
    <source>
        <dbReference type="SAM" id="MobiDB-lite"/>
    </source>
</evidence>
<accession>Q2CF09</accession>
<dbReference type="STRING" id="314256.OG2516_17855"/>
<organism evidence="4 5">
    <name type="scientific">Oceanicola granulosus (strain ATCC BAA-861 / DSM 15982 / KCTC 12143 / HTCC2516)</name>
    <dbReference type="NCBI Taxonomy" id="314256"/>
    <lineage>
        <taxon>Bacteria</taxon>
        <taxon>Pseudomonadati</taxon>
        <taxon>Pseudomonadota</taxon>
        <taxon>Alphaproteobacteria</taxon>
        <taxon>Rhodobacterales</taxon>
        <taxon>Roseobacteraceae</taxon>
        <taxon>Oceanicola</taxon>
    </lineage>
</organism>
<evidence type="ECO:0000313" key="5">
    <source>
        <dbReference type="Proteomes" id="UP000003635"/>
    </source>
</evidence>
<feature type="transmembrane region" description="Helical" evidence="2">
    <location>
        <begin position="28"/>
        <end position="47"/>
    </location>
</feature>
<dbReference type="OrthoDB" id="5196680at2"/>
<name>Q2CF09_OCEGH</name>
<dbReference type="AlphaFoldDB" id="Q2CF09"/>
<gene>
    <name evidence="4" type="ORF">OG2516_17855</name>
</gene>
<dbReference type="RefSeq" id="WP_007256848.1">
    <property type="nucleotide sequence ID" value="NZ_CH724109.1"/>
</dbReference>
<sequence length="207" mass="22088">MIVPLILLLLSAAGLAVSLAVPGLTDWLLLAGPCALASLILLIQALARRPAPAKRRWVLVDGSNVMHWKGGIPDLATVREVTVRLGGLGYTPRVIFDANVGHKVAGRYLNGRALAGPLGLAGAQVWVVPAGTPADPAILSDARDLGAQVVSNDRFRDWAEAYPEIAGPGFLVRGGYRQGRLRLDLDARAPGERRRPAPRRQPARPSR</sequence>
<dbReference type="eggNOG" id="ENOG5031TDE">
    <property type="taxonomic scope" value="Bacteria"/>
</dbReference>
<dbReference type="Pfam" id="PF11977">
    <property type="entry name" value="RNase_Zc3h12a"/>
    <property type="match status" value="1"/>
</dbReference>
<reference evidence="4 5" key="1">
    <citation type="journal article" date="2010" name="J. Bacteriol.">
        <title>Genome sequences of Oceanicola granulosus HTCC2516(T) and Oceanicola batsensis HTCC2597(TDelta).</title>
        <authorList>
            <person name="Thrash J.C."/>
            <person name="Cho J.C."/>
            <person name="Vergin K.L."/>
            <person name="Giovannoni S.J."/>
        </authorList>
    </citation>
    <scope>NUCLEOTIDE SEQUENCE [LARGE SCALE GENOMIC DNA]</scope>
    <source>
        <strain evidence="5">ATCC BAA-861 / DSM 15982 / KCTC 12143 / HTCC2516</strain>
    </source>
</reference>
<evidence type="ECO:0000313" key="4">
    <source>
        <dbReference type="EMBL" id="EAR51318.1"/>
    </source>
</evidence>
<dbReference type="Proteomes" id="UP000003635">
    <property type="component" value="Unassembled WGS sequence"/>
</dbReference>
<proteinExistence type="predicted"/>